<organism evidence="2 3">
    <name type="scientific">Tetrabaena socialis</name>
    <dbReference type="NCBI Taxonomy" id="47790"/>
    <lineage>
        <taxon>Eukaryota</taxon>
        <taxon>Viridiplantae</taxon>
        <taxon>Chlorophyta</taxon>
        <taxon>core chlorophytes</taxon>
        <taxon>Chlorophyceae</taxon>
        <taxon>CS clade</taxon>
        <taxon>Chlamydomonadales</taxon>
        <taxon>Tetrabaenaceae</taxon>
        <taxon>Tetrabaena</taxon>
    </lineage>
</organism>
<keyword evidence="3" id="KW-1185">Reference proteome</keyword>
<accession>A0A2J8ABK2</accession>
<feature type="region of interest" description="Disordered" evidence="1">
    <location>
        <begin position="1"/>
        <end position="22"/>
    </location>
</feature>
<evidence type="ECO:0000256" key="1">
    <source>
        <dbReference type="SAM" id="MobiDB-lite"/>
    </source>
</evidence>
<protein>
    <submittedName>
        <fullName evidence="2">Uncharacterized protein</fullName>
    </submittedName>
</protein>
<sequence>MSTRQLRGDQSRPSGMSCRRKWRGSMGRQLGVVERRLVATRFRDNERQADGAQGTVEFRACGVEQRLLSLERKAVALRQKTSALEQDNVCLRRQTDGLASSSLLNAGAQLGNVLTFAADVALGLPQGQFFKEGKQQPSGRFFRYSKKLQAMEKPLPWAAIADGDVTRFNRRMGLLILTRNTETHPPNLAALDVMVDENLVYVTPELRSRSEELEQACRLLEQYRGKIRPVLERALKACT</sequence>
<proteinExistence type="predicted"/>
<name>A0A2J8ABK2_9CHLO</name>
<reference evidence="2 3" key="1">
    <citation type="journal article" date="2017" name="Mol. Biol. Evol.">
        <title>The 4-celled Tetrabaena socialis nuclear genome reveals the essential components for genetic control of cell number at the origin of multicellularity in the volvocine lineage.</title>
        <authorList>
            <person name="Featherston J."/>
            <person name="Arakaki Y."/>
            <person name="Hanschen E.R."/>
            <person name="Ferris P.J."/>
            <person name="Michod R.E."/>
            <person name="Olson B.J.S.C."/>
            <person name="Nozaki H."/>
            <person name="Durand P.M."/>
        </authorList>
    </citation>
    <scope>NUCLEOTIDE SEQUENCE [LARGE SCALE GENOMIC DNA]</scope>
    <source>
        <strain evidence="2 3">NIES-571</strain>
    </source>
</reference>
<dbReference type="Proteomes" id="UP000236333">
    <property type="component" value="Unassembled WGS sequence"/>
</dbReference>
<gene>
    <name evidence="2" type="ORF">TSOC_003446</name>
</gene>
<feature type="compositionally biased region" description="Basic and acidic residues" evidence="1">
    <location>
        <begin position="1"/>
        <end position="10"/>
    </location>
</feature>
<evidence type="ECO:0000313" key="3">
    <source>
        <dbReference type="Proteomes" id="UP000236333"/>
    </source>
</evidence>
<evidence type="ECO:0000313" key="2">
    <source>
        <dbReference type="EMBL" id="PNH09886.1"/>
    </source>
</evidence>
<comment type="caution">
    <text evidence="2">The sequence shown here is derived from an EMBL/GenBank/DDBJ whole genome shotgun (WGS) entry which is preliminary data.</text>
</comment>
<dbReference type="EMBL" id="PGGS01000074">
    <property type="protein sequence ID" value="PNH09886.1"/>
    <property type="molecule type" value="Genomic_DNA"/>
</dbReference>
<dbReference type="AlphaFoldDB" id="A0A2J8ABK2"/>